<dbReference type="Proteomes" id="UP001168877">
    <property type="component" value="Unassembled WGS sequence"/>
</dbReference>
<reference evidence="1" key="1">
    <citation type="journal article" date="2022" name="Plant J.">
        <title>Strategies of tolerance reflected in two North American maple genomes.</title>
        <authorList>
            <person name="McEvoy S.L."/>
            <person name="Sezen U.U."/>
            <person name="Trouern-Trend A."/>
            <person name="McMahon S.M."/>
            <person name="Schaberg P.G."/>
            <person name="Yang J."/>
            <person name="Wegrzyn J.L."/>
            <person name="Swenson N.G."/>
        </authorList>
    </citation>
    <scope>NUCLEOTIDE SEQUENCE</scope>
    <source>
        <strain evidence="1">NS2018</strain>
    </source>
</reference>
<dbReference type="AlphaFoldDB" id="A0AA39SSV6"/>
<protein>
    <submittedName>
        <fullName evidence="1">Uncharacterized protein</fullName>
    </submittedName>
</protein>
<keyword evidence="2" id="KW-1185">Reference proteome</keyword>
<evidence type="ECO:0000313" key="2">
    <source>
        <dbReference type="Proteomes" id="UP001168877"/>
    </source>
</evidence>
<comment type="caution">
    <text evidence="1">The sequence shown here is derived from an EMBL/GenBank/DDBJ whole genome shotgun (WGS) entry which is preliminary data.</text>
</comment>
<dbReference type="EMBL" id="JAUESC010000004">
    <property type="protein sequence ID" value="KAK0598686.1"/>
    <property type="molecule type" value="Genomic_DNA"/>
</dbReference>
<accession>A0AA39SSV6</accession>
<name>A0AA39SSV6_ACESA</name>
<organism evidence="1 2">
    <name type="scientific">Acer saccharum</name>
    <name type="common">Sugar maple</name>
    <dbReference type="NCBI Taxonomy" id="4024"/>
    <lineage>
        <taxon>Eukaryota</taxon>
        <taxon>Viridiplantae</taxon>
        <taxon>Streptophyta</taxon>
        <taxon>Embryophyta</taxon>
        <taxon>Tracheophyta</taxon>
        <taxon>Spermatophyta</taxon>
        <taxon>Magnoliopsida</taxon>
        <taxon>eudicotyledons</taxon>
        <taxon>Gunneridae</taxon>
        <taxon>Pentapetalae</taxon>
        <taxon>rosids</taxon>
        <taxon>malvids</taxon>
        <taxon>Sapindales</taxon>
        <taxon>Sapindaceae</taxon>
        <taxon>Hippocastanoideae</taxon>
        <taxon>Acereae</taxon>
        <taxon>Acer</taxon>
    </lineage>
</organism>
<gene>
    <name evidence="1" type="ORF">LWI29_037003</name>
</gene>
<evidence type="ECO:0000313" key="1">
    <source>
        <dbReference type="EMBL" id="KAK0598686.1"/>
    </source>
</evidence>
<proteinExistence type="predicted"/>
<sequence>MAFKSMHVVHSSMDNPMFLEAVIFSLPMKVTCPVLSPHDGLLSVSSLLLEKPVATSGSNGPPHSVSLATLGSSGGREKGRETAAIHYRRRLTLLPVSSPLRHCAVVAEATPLSFPHLLLLLLYSTATAAAARRIEFWCKGCCAIWIQGLL</sequence>
<reference evidence="1" key="2">
    <citation type="submission" date="2023-06" db="EMBL/GenBank/DDBJ databases">
        <authorList>
            <person name="Swenson N.G."/>
            <person name="Wegrzyn J.L."/>
            <person name="Mcevoy S.L."/>
        </authorList>
    </citation>
    <scope>NUCLEOTIDE SEQUENCE</scope>
    <source>
        <strain evidence="1">NS2018</strain>
        <tissue evidence="1">Leaf</tissue>
    </source>
</reference>